<evidence type="ECO:0000313" key="2">
    <source>
        <dbReference type="EMBL" id="MBX30813.1"/>
    </source>
</evidence>
<name>A0A2P2MKQ4_RHIMU</name>
<dbReference type="AlphaFoldDB" id="A0A2P2MKQ4"/>
<proteinExistence type="predicted"/>
<feature type="transmembrane region" description="Helical" evidence="1">
    <location>
        <begin position="86"/>
        <end position="105"/>
    </location>
</feature>
<dbReference type="EMBL" id="GGEC01050329">
    <property type="protein sequence ID" value="MBX30813.1"/>
    <property type="molecule type" value="Transcribed_RNA"/>
</dbReference>
<keyword evidence="1" id="KW-1133">Transmembrane helix</keyword>
<keyword evidence="1" id="KW-0472">Membrane</keyword>
<dbReference type="EMBL" id="GGEC01050328">
    <property type="protein sequence ID" value="MBX30812.1"/>
    <property type="molecule type" value="Transcribed_RNA"/>
</dbReference>
<accession>A0A2P2MKQ4</accession>
<reference evidence="2" key="1">
    <citation type="submission" date="2018-02" db="EMBL/GenBank/DDBJ databases">
        <title>Rhizophora mucronata_Transcriptome.</title>
        <authorList>
            <person name="Meera S.P."/>
            <person name="Sreeshan A."/>
            <person name="Augustine A."/>
        </authorList>
    </citation>
    <scope>NUCLEOTIDE SEQUENCE</scope>
    <source>
        <tissue evidence="2">Leaf</tissue>
    </source>
</reference>
<protein>
    <submittedName>
        <fullName evidence="2">Uncharacterized protein</fullName>
    </submittedName>
</protein>
<evidence type="ECO:0000256" key="1">
    <source>
        <dbReference type="SAM" id="Phobius"/>
    </source>
</evidence>
<organism evidence="2">
    <name type="scientific">Rhizophora mucronata</name>
    <name type="common">Asiatic mangrove</name>
    <dbReference type="NCBI Taxonomy" id="61149"/>
    <lineage>
        <taxon>Eukaryota</taxon>
        <taxon>Viridiplantae</taxon>
        <taxon>Streptophyta</taxon>
        <taxon>Embryophyta</taxon>
        <taxon>Tracheophyta</taxon>
        <taxon>Spermatophyta</taxon>
        <taxon>Magnoliopsida</taxon>
        <taxon>eudicotyledons</taxon>
        <taxon>Gunneridae</taxon>
        <taxon>Pentapetalae</taxon>
        <taxon>rosids</taxon>
        <taxon>fabids</taxon>
        <taxon>Malpighiales</taxon>
        <taxon>Rhizophoraceae</taxon>
        <taxon>Rhizophora</taxon>
    </lineage>
</organism>
<keyword evidence="1" id="KW-0812">Transmembrane</keyword>
<sequence>MHQLRKCRWTGPDSASNRRGRLLVAKQAPPSPTDSGKYIDTAQISKAFFGRLTPWGPFSPSFSRVLSHSGMGVLSTFPAYSGKLHLLPFLLLLFHLLCFLPQRFVVHNGLFARFWTRAKDRVSNPGCTLSCIN</sequence>
<dbReference type="EMBL" id="GGEC01050321">
    <property type="protein sequence ID" value="MBX30805.1"/>
    <property type="molecule type" value="Transcribed_RNA"/>
</dbReference>